<sequence length="72" mass="8246">MDSVRHNKRIRRIGTVRKDILARKRAIDIIKSKGCSWTKDRLAKVNDEEESAEIFVEMNDTESNVSAAARCL</sequence>
<evidence type="ECO:0000313" key="1">
    <source>
        <dbReference type="Proteomes" id="UP000046393"/>
    </source>
</evidence>
<dbReference type="AlphaFoldDB" id="A0A0N5AM02"/>
<organism evidence="1 2">
    <name type="scientific">Syphacia muris</name>
    <dbReference type="NCBI Taxonomy" id="451379"/>
    <lineage>
        <taxon>Eukaryota</taxon>
        <taxon>Metazoa</taxon>
        <taxon>Ecdysozoa</taxon>
        <taxon>Nematoda</taxon>
        <taxon>Chromadorea</taxon>
        <taxon>Rhabditida</taxon>
        <taxon>Spirurina</taxon>
        <taxon>Oxyuridomorpha</taxon>
        <taxon>Oxyuroidea</taxon>
        <taxon>Oxyuridae</taxon>
        <taxon>Syphacia</taxon>
    </lineage>
</organism>
<accession>A0A0N5AM02</accession>
<proteinExistence type="predicted"/>
<evidence type="ECO:0000313" key="2">
    <source>
        <dbReference type="WBParaSite" id="SMUV_0000558901-mRNA-1"/>
    </source>
</evidence>
<name>A0A0N5AM02_9BILA</name>
<dbReference type="WBParaSite" id="SMUV_0000558901-mRNA-1">
    <property type="protein sequence ID" value="SMUV_0000558901-mRNA-1"/>
    <property type="gene ID" value="SMUV_0000558901"/>
</dbReference>
<dbReference type="Proteomes" id="UP000046393">
    <property type="component" value="Unplaced"/>
</dbReference>
<reference evidence="2" key="1">
    <citation type="submission" date="2017-02" db="UniProtKB">
        <authorList>
            <consortium name="WormBaseParasite"/>
        </authorList>
    </citation>
    <scope>IDENTIFICATION</scope>
</reference>
<keyword evidence="1" id="KW-1185">Reference proteome</keyword>
<protein>
    <submittedName>
        <fullName evidence="2">HTH psq-type domain-containing protein</fullName>
    </submittedName>
</protein>